<keyword evidence="2" id="KW-1185">Reference proteome</keyword>
<dbReference type="InterPro" id="IPR003787">
    <property type="entry name" value="Sulphur_relay_DsrE/F-like"/>
</dbReference>
<reference evidence="1 2" key="1">
    <citation type="submission" date="2012-11" db="EMBL/GenBank/DDBJ databases">
        <title>Genome assembly of Thiorhodococcus sp. AK35.</title>
        <authorList>
            <person name="Nupur N."/>
            <person name="Khatri I."/>
            <person name="Subramanian S."/>
            <person name="Pinnaka A."/>
        </authorList>
    </citation>
    <scope>NUCLEOTIDE SEQUENCE [LARGE SCALE GENOMIC DNA]</scope>
    <source>
        <strain evidence="1 2">AK35</strain>
    </source>
</reference>
<protein>
    <submittedName>
        <fullName evidence="1">Uncharacterized protein</fullName>
    </submittedName>
</protein>
<dbReference type="Proteomes" id="UP000019460">
    <property type="component" value="Unassembled WGS sequence"/>
</dbReference>
<dbReference type="Pfam" id="PF02635">
    <property type="entry name" value="DsrE"/>
    <property type="match status" value="1"/>
</dbReference>
<evidence type="ECO:0000313" key="1">
    <source>
        <dbReference type="EMBL" id="EXJ14910.1"/>
    </source>
</evidence>
<organism evidence="1 2">
    <name type="scientific">Imhoffiella purpurea</name>
    <dbReference type="NCBI Taxonomy" id="1249627"/>
    <lineage>
        <taxon>Bacteria</taxon>
        <taxon>Pseudomonadati</taxon>
        <taxon>Pseudomonadota</taxon>
        <taxon>Gammaproteobacteria</taxon>
        <taxon>Chromatiales</taxon>
        <taxon>Chromatiaceae</taxon>
        <taxon>Imhoffiella</taxon>
    </lineage>
</organism>
<proteinExistence type="predicted"/>
<sequence>MKRPLGTLALILIAITLSGSLLANDRYGKQKVVYHINSDDPQTQVAALRNVRNHLDAVGTENIELKIVMHGDGVSLVMDPDYLEGTKMKAANADQEMQARIVGLKQRGVAFEVCANTLKGRNIPRDALYDVNDADIVPSGVAELSRLQQMGFTYIKP</sequence>
<dbReference type="OrthoDB" id="14053at2"/>
<accession>W9VWX2</accession>
<dbReference type="SUPFAM" id="SSF75169">
    <property type="entry name" value="DsrEFH-like"/>
    <property type="match status" value="1"/>
</dbReference>
<dbReference type="PANTHER" id="PTHR37691">
    <property type="entry name" value="BLR3518 PROTEIN"/>
    <property type="match status" value="1"/>
</dbReference>
<name>W9VWX2_9GAMM</name>
<dbReference type="InterPro" id="IPR027396">
    <property type="entry name" value="DsrEFH-like"/>
</dbReference>
<dbReference type="Gene3D" id="3.40.1260.10">
    <property type="entry name" value="DsrEFH-like"/>
    <property type="match status" value="1"/>
</dbReference>
<dbReference type="eggNOG" id="COG1416">
    <property type="taxonomic scope" value="Bacteria"/>
</dbReference>
<comment type="caution">
    <text evidence="1">The sequence shown here is derived from an EMBL/GenBank/DDBJ whole genome shotgun (WGS) entry which is preliminary data.</text>
</comment>
<dbReference type="STRING" id="1249627.D779_2116"/>
<dbReference type="PANTHER" id="PTHR37691:SF1">
    <property type="entry name" value="BLR3518 PROTEIN"/>
    <property type="match status" value="1"/>
</dbReference>
<dbReference type="EMBL" id="AONC01000035">
    <property type="protein sequence ID" value="EXJ14910.1"/>
    <property type="molecule type" value="Genomic_DNA"/>
</dbReference>
<evidence type="ECO:0000313" key="2">
    <source>
        <dbReference type="Proteomes" id="UP000019460"/>
    </source>
</evidence>
<dbReference type="RefSeq" id="WP_052348081.1">
    <property type="nucleotide sequence ID" value="NZ_AONC01000035.1"/>
</dbReference>
<dbReference type="AlphaFoldDB" id="W9VWX2"/>
<gene>
    <name evidence="1" type="ORF">D779_2116</name>
</gene>